<dbReference type="InParanoid" id="A0A669B5W3"/>
<reference evidence="1" key="2">
    <citation type="submission" date="2025-08" db="UniProtKB">
        <authorList>
            <consortium name="Ensembl"/>
        </authorList>
    </citation>
    <scope>IDENTIFICATION</scope>
</reference>
<accession>A0A669B5W3</accession>
<dbReference type="Proteomes" id="UP000005207">
    <property type="component" value="Linkage group LG4"/>
</dbReference>
<protein>
    <submittedName>
        <fullName evidence="1">Uncharacterized protein</fullName>
    </submittedName>
</protein>
<dbReference type="AlphaFoldDB" id="A0A669B5W3"/>
<proteinExistence type="predicted"/>
<dbReference type="Ensembl" id="ENSONIT00000047277.1">
    <property type="protein sequence ID" value="ENSONIP00000030821.1"/>
    <property type="gene ID" value="ENSONIG00000039793.1"/>
</dbReference>
<evidence type="ECO:0000313" key="2">
    <source>
        <dbReference type="Proteomes" id="UP000005207"/>
    </source>
</evidence>
<reference evidence="2" key="1">
    <citation type="submission" date="2012-01" db="EMBL/GenBank/DDBJ databases">
        <title>The Genome Sequence of Oreochromis niloticus (Nile Tilapia).</title>
        <authorList>
            <consortium name="Broad Institute Genome Assembly Team"/>
            <consortium name="Broad Institute Sequencing Platform"/>
            <person name="Di Palma F."/>
            <person name="Johnson J."/>
            <person name="Lander E.S."/>
            <person name="Lindblad-Toh K."/>
        </authorList>
    </citation>
    <scope>NUCLEOTIDE SEQUENCE [LARGE SCALE GENOMIC DNA]</scope>
</reference>
<evidence type="ECO:0000313" key="1">
    <source>
        <dbReference type="Ensembl" id="ENSONIP00000030821.1"/>
    </source>
</evidence>
<reference evidence="1" key="3">
    <citation type="submission" date="2025-09" db="UniProtKB">
        <authorList>
            <consortium name="Ensembl"/>
        </authorList>
    </citation>
    <scope>IDENTIFICATION</scope>
</reference>
<keyword evidence="2" id="KW-1185">Reference proteome</keyword>
<dbReference type="GeneTree" id="ENSGT00940000175631"/>
<sequence length="179" mass="19516">MCDECFWVLVGRYPEVIGIHMEFLGVHMAQVGIGVLDVVQVLHSIFQTTHHGPSVLCHFGVSHNGGIGGQVSKGLEVSLSPGIHNQKLPGEGLGTDFPHINLSPQACDGTALSICPLDHFDRVQVSKFTNKFSQVITNLLVNNLLEIPVFIRLPRAPPSVIEASDWIICVHLFNDVCFA</sequence>
<organism evidence="1 2">
    <name type="scientific">Oreochromis niloticus</name>
    <name type="common">Nile tilapia</name>
    <name type="synonym">Tilapia nilotica</name>
    <dbReference type="NCBI Taxonomy" id="8128"/>
    <lineage>
        <taxon>Eukaryota</taxon>
        <taxon>Metazoa</taxon>
        <taxon>Chordata</taxon>
        <taxon>Craniata</taxon>
        <taxon>Vertebrata</taxon>
        <taxon>Euteleostomi</taxon>
        <taxon>Actinopterygii</taxon>
        <taxon>Neopterygii</taxon>
        <taxon>Teleostei</taxon>
        <taxon>Neoteleostei</taxon>
        <taxon>Acanthomorphata</taxon>
        <taxon>Ovalentaria</taxon>
        <taxon>Cichlomorphae</taxon>
        <taxon>Cichliformes</taxon>
        <taxon>Cichlidae</taxon>
        <taxon>African cichlids</taxon>
        <taxon>Pseudocrenilabrinae</taxon>
        <taxon>Oreochromini</taxon>
        <taxon>Oreochromis</taxon>
    </lineage>
</organism>
<name>A0A669B5W3_ORENI</name>
<dbReference type="OMA" id="HRQTESH"/>